<dbReference type="InterPro" id="IPR036291">
    <property type="entry name" value="NAD(P)-bd_dom_sf"/>
</dbReference>
<dbReference type="AlphaFoldDB" id="A0A1E5CBS6"/>
<dbReference type="Proteomes" id="UP000095039">
    <property type="component" value="Unassembled WGS sequence"/>
</dbReference>
<sequence length="259" mass="27296">MMTNNAMQHLFDLSGQVALVTGAGSGIGQRMAYALSRAGAKVVLAGRHPETLAQTAALIAGEGGDSAIETVDLTKRELLDEFVQRASAHFGSPDILVNAAGVNLRQPADDISIDTWDTTLNLNLSVPFFLAKACLSGMRKKGHGKVINIGSLQSYRAFANSIPYGASKGGVAQLTRAMAEAWSQEGITTNAIAPGFFETPLTQRVFSDDSLASHHAAMTAVGRNGELQDFDGLTVFLASRASDYITGQMISLDGGYTAK</sequence>
<evidence type="ECO:0000313" key="2">
    <source>
        <dbReference type="EMBL" id="OEE62612.1"/>
    </source>
</evidence>
<dbReference type="PROSITE" id="PS00061">
    <property type="entry name" value="ADH_SHORT"/>
    <property type="match status" value="1"/>
</dbReference>
<name>A0A1E5CBS6_9GAMM</name>
<protein>
    <submittedName>
        <fullName evidence="2">Gluconate 5-dehydrogenase</fullName>
    </submittedName>
</protein>
<dbReference type="PRINTS" id="PR00081">
    <property type="entry name" value="GDHRDH"/>
</dbReference>
<organism evidence="2 3">
    <name type="scientific">Enterovibrio norvegicus FF-454</name>
    <dbReference type="NCBI Taxonomy" id="1185651"/>
    <lineage>
        <taxon>Bacteria</taxon>
        <taxon>Pseudomonadati</taxon>
        <taxon>Pseudomonadota</taxon>
        <taxon>Gammaproteobacteria</taxon>
        <taxon>Vibrionales</taxon>
        <taxon>Vibrionaceae</taxon>
        <taxon>Enterovibrio</taxon>
    </lineage>
</organism>
<comment type="similarity">
    <text evidence="1">Belongs to the short-chain dehydrogenases/reductases (SDR) family.</text>
</comment>
<keyword evidence="3" id="KW-1185">Reference proteome</keyword>
<evidence type="ECO:0000256" key="1">
    <source>
        <dbReference type="ARBA" id="ARBA00006484"/>
    </source>
</evidence>
<dbReference type="InterPro" id="IPR020904">
    <property type="entry name" value="Sc_DH/Rdtase_CS"/>
</dbReference>
<dbReference type="EMBL" id="AJWN02000035">
    <property type="protein sequence ID" value="OEE62612.1"/>
    <property type="molecule type" value="Genomic_DNA"/>
</dbReference>
<evidence type="ECO:0000313" key="3">
    <source>
        <dbReference type="Proteomes" id="UP000095039"/>
    </source>
</evidence>
<dbReference type="InterPro" id="IPR002347">
    <property type="entry name" value="SDR_fam"/>
</dbReference>
<dbReference type="Pfam" id="PF13561">
    <property type="entry name" value="adh_short_C2"/>
    <property type="match status" value="1"/>
</dbReference>
<dbReference type="SUPFAM" id="SSF51735">
    <property type="entry name" value="NAD(P)-binding Rossmann-fold domains"/>
    <property type="match status" value="1"/>
</dbReference>
<reference evidence="2 3" key="1">
    <citation type="journal article" date="2012" name="Science">
        <title>Ecological populations of bacteria act as socially cohesive units of antibiotic production and resistance.</title>
        <authorList>
            <person name="Cordero O.X."/>
            <person name="Wildschutte H."/>
            <person name="Kirkup B."/>
            <person name="Proehl S."/>
            <person name="Ngo L."/>
            <person name="Hussain F."/>
            <person name="Le Roux F."/>
            <person name="Mincer T."/>
            <person name="Polz M.F."/>
        </authorList>
    </citation>
    <scope>NUCLEOTIDE SEQUENCE [LARGE SCALE GENOMIC DNA]</scope>
    <source>
        <strain evidence="2 3">FF-454</strain>
    </source>
</reference>
<dbReference type="PANTHER" id="PTHR42760">
    <property type="entry name" value="SHORT-CHAIN DEHYDROGENASES/REDUCTASES FAMILY MEMBER"/>
    <property type="match status" value="1"/>
</dbReference>
<gene>
    <name evidence="2" type="ORF">A1OK_07350</name>
</gene>
<dbReference type="PRINTS" id="PR00080">
    <property type="entry name" value="SDRFAMILY"/>
</dbReference>
<proteinExistence type="inferred from homology"/>
<dbReference type="RefSeq" id="WP_016961585.1">
    <property type="nucleotide sequence ID" value="NZ_AJWN02000035.1"/>
</dbReference>
<dbReference type="GO" id="GO:0016616">
    <property type="term" value="F:oxidoreductase activity, acting on the CH-OH group of donors, NAD or NADP as acceptor"/>
    <property type="evidence" value="ECO:0007669"/>
    <property type="project" value="TreeGrafter"/>
</dbReference>
<comment type="caution">
    <text evidence="2">The sequence shown here is derived from an EMBL/GenBank/DDBJ whole genome shotgun (WGS) entry which is preliminary data.</text>
</comment>
<accession>A0A1E5CBS6</accession>
<dbReference type="Gene3D" id="3.40.50.720">
    <property type="entry name" value="NAD(P)-binding Rossmann-like Domain"/>
    <property type="match status" value="1"/>
</dbReference>
<dbReference type="FunFam" id="3.40.50.720:FF:000084">
    <property type="entry name" value="Short-chain dehydrogenase reductase"/>
    <property type="match status" value="1"/>
</dbReference>